<organism evidence="2 3">
    <name type="scientific">Nelumbo nucifera</name>
    <name type="common">Sacred lotus</name>
    <dbReference type="NCBI Taxonomy" id="4432"/>
    <lineage>
        <taxon>Eukaryota</taxon>
        <taxon>Viridiplantae</taxon>
        <taxon>Streptophyta</taxon>
        <taxon>Embryophyta</taxon>
        <taxon>Tracheophyta</taxon>
        <taxon>Spermatophyta</taxon>
        <taxon>Magnoliopsida</taxon>
        <taxon>Proteales</taxon>
        <taxon>Nelumbonaceae</taxon>
        <taxon>Nelumbo</taxon>
    </lineage>
</organism>
<gene>
    <name evidence="2" type="ORF">HUJ06_023878</name>
</gene>
<protein>
    <submittedName>
        <fullName evidence="2">Uncharacterized protein</fullName>
    </submittedName>
</protein>
<dbReference type="Proteomes" id="UP000607653">
    <property type="component" value="Unassembled WGS sequence"/>
</dbReference>
<dbReference type="AlphaFoldDB" id="A0A822XUC1"/>
<name>A0A822XUC1_NELNU</name>
<comment type="caution">
    <text evidence="2">The sequence shown here is derived from an EMBL/GenBank/DDBJ whole genome shotgun (WGS) entry which is preliminary data.</text>
</comment>
<feature type="compositionally biased region" description="Polar residues" evidence="1">
    <location>
        <begin position="29"/>
        <end position="38"/>
    </location>
</feature>
<feature type="region of interest" description="Disordered" evidence="1">
    <location>
        <begin position="19"/>
        <end position="38"/>
    </location>
</feature>
<proteinExistence type="predicted"/>
<sequence length="38" mass="4578">MFLFKFKIYGKRHFDNYGTNKSIRKKKANQANRVPSFP</sequence>
<evidence type="ECO:0000313" key="2">
    <source>
        <dbReference type="EMBL" id="DAD22415.1"/>
    </source>
</evidence>
<keyword evidence="3" id="KW-1185">Reference proteome</keyword>
<reference evidence="2 3" key="1">
    <citation type="journal article" date="2020" name="Mol. Biol. Evol.">
        <title>Distinct Expression and Methylation Patterns for Genes with Different Fates following a Single Whole-Genome Duplication in Flowering Plants.</title>
        <authorList>
            <person name="Shi T."/>
            <person name="Rahmani R.S."/>
            <person name="Gugger P.F."/>
            <person name="Wang M."/>
            <person name="Li H."/>
            <person name="Zhang Y."/>
            <person name="Li Z."/>
            <person name="Wang Q."/>
            <person name="Van de Peer Y."/>
            <person name="Marchal K."/>
            <person name="Chen J."/>
        </authorList>
    </citation>
    <scope>NUCLEOTIDE SEQUENCE [LARGE SCALE GENOMIC DNA]</scope>
    <source>
        <tissue evidence="2">Leaf</tissue>
    </source>
</reference>
<accession>A0A822XUC1</accession>
<dbReference type="EMBL" id="DUZY01000001">
    <property type="protein sequence ID" value="DAD22415.1"/>
    <property type="molecule type" value="Genomic_DNA"/>
</dbReference>
<evidence type="ECO:0000313" key="3">
    <source>
        <dbReference type="Proteomes" id="UP000607653"/>
    </source>
</evidence>
<evidence type="ECO:0000256" key="1">
    <source>
        <dbReference type="SAM" id="MobiDB-lite"/>
    </source>
</evidence>